<evidence type="ECO:0000259" key="1">
    <source>
        <dbReference type="Pfam" id="PF02625"/>
    </source>
</evidence>
<keyword evidence="4" id="KW-1185">Reference proteome</keyword>
<organism evidence="3 4">
    <name type="scientific">Senegalimassilia anaerobia</name>
    <dbReference type="NCBI Taxonomy" id="1473216"/>
    <lineage>
        <taxon>Bacteria</taxon>
        <taxon>Bacillati</taxon>
        <taxon>Actinomycetota</taxon>
        <taxon>Coriobacteriia</taxon>
        <taxon>Coriobacteriales</taxon>
        <taxon>Coriobacteriaceae</taxon>
        <taxon>Senegalimassilia</taxon>
    </lineage>
</organism>
<dbReference type="Proteomes" id="UP000253792">
    <property type="component" value="Unassembled WGS sequence"/>
</dbReference>
<dbReference type="Pfam" id="PF13478">
    <property type="entry name" value="XdhC_C"/>
    <property type="match status" value="1"/>
</dbReference>
<dbReference type="Gene3D" id="3.40.50.720">
    <property type="entry name" value="NAD(P)-binding Rossmann-like Domain"/>
    <property type="match status" value="1"/>
</dbReference>
<dbReference type="SUPFAM" id="SSF51735">
    <property type="entry name" value="NAD(P)-binding Rossmann-fold domains"/>
    <property type="match status" value="1"/>
</dbReference>
<reference evidence="3 4" key="1">
    <citation type="journal article" date="2018" name="Elife">
        <title>Discovery and characterization of a prevalent human gut bacterial enzyme sufficient for the inactivation of a family of plant toxins.</title>
        <authorList>
            <person name="Koppel N."/>
            <person name="Bisanz J.E."/>
            <person name="Pandelia M.E."/>
            <person name="Turnbaugh P.J."/>
            <person name="Balskus E.P."/>
        </authorList>
    </citation>
    <scope>NUCLEOTIDE SEQUENCE [LARGE SCALE GENOMIC DNA]</scope>
    <source>
        <strain evidence="4">anaerobia AP69FAA</strain>
    </source>
</reference>
<evidence type="ECO:0008006" key="5">
    <source>
        <dbReference type="Google" id="ProtNLM"/>
    </source>
</evidence>
<feature type="domain" description="XdhC- CoxI" evidence="1">
    <location>
        <begin position="12"/>
        <end position="70"/>
    </location>
</feature>
<dbReference type="PANTHER" id="PTHR30388">
    <property type="entry name" value="ALDEHYDE OXIDOREDUCTASE MOLYBDENUM COFACTOR ASSEMBLY PROTEIN"/>
    <property type="match status" value="1"/>
</dbReference>
<protein>
    <recommendedName>
        <fullName evidence="5">Xanthine dehydrogenase</fullName>
    </recommendedName>
</protein>
<sequence length="332" mass="34884">MRKIAEHIAGACRAGEPLVLVAVAESKDSTPRKAGTLMLVSADGLACGTIGGGALEAHGIACARRLLGGKAHRFENMGLEERLGMVCGGSASLLYVPICGGSAAWAKVASELLRCFEQRTPAYLALSCCDELPQSGEGVALLDADGALLAGDGSAPGDRVRGQKGRCIADGWLMLPVPLPVRAVVFGGGHVGSATVSALSRVGFSCTLFDCRPEFANAGKSHGAQQVVVGDYSDIAASLTLDERDYVLIMTHSHRHDFAVLEQVLRQPLAYVGFMGSRRKIATARERMLEAGIPESALDDVHMPIGLDIKAETPEEIAVSIVAECILHRATR</sequence>
<evidence type="ECO:0000313" key="3">
    <source>
        <dbReference type="EMBL" id="RDB56788.1"/>
    </source>
</evidence>
<dbReference type="PANTHER" id="PTHR30388:SF6">
    <property type="entry name" value="XANTHINE DEHYDROGENASE SUBUNIT A-RELATED"/>
    <property type="match status" value="1"/>
</dbReference>
<accession>A0A369LFK0</accession>
<comment type="caution">
    <text evidence="3">The sequence shown here is derived from an EMBL/GenBank/DDBJ whole genome shotgun (WGS) entry which is preliminary data.</text>
</comment>
<dbReference type="InterPro" id="IPR052698">
    <property type="entry name" value="MoCofactor_Util/Proc"/>
</dbReference>
<dbReference type="InterPro" id="IPR003777">
    <property type="entry name" value="XdhC_CoxI"/>
</dbReference>
<dbReference type="AlphaFoldDB" id="A0A369LFK0"/>
<dbReference type="RefSeq" id="WP_114620264.1">
    <property type="nucleotide sequence ID" value="NZ_CAUATA010000001.1"/>
</dbReference>
<dbReference type="InterPro" id="IPR027051">
    <property type="entry name" value="XdhC_Rossmann_dom"/>
</dbReference>
<dbReference type="EMBL" id="PPTP01000002">
    <property type="protein sequence ID" value="RDB56788.1"/>
    <property type="molecule type" value="Genomic_DNA"/>
</dbReference>
<evidence type="ECO:0000259" key="2">
    <source>
        <dbReference type="Pfam" id="PF13478"/>
    </source>
</evidence>
<gene>
    <name evidence="3" type="ORF">C1880_03240</name>
</gene>
<feature type="domain" description="XdhC Rossmann" evidence="2">
    <location>
        <begin position="184"/>
        <end position="325"/>
    </location>
</feature>
<name>A0A369LFK0_9ACTN</name>
<dbReference type="Pfam" id="PF02625">
    <property type="entry name" value="XdhC_CoxI"/>
    <property type="match status" value="1"/>
</dbReference>
<dbReference type="OrthoDB" id="9815497at2"/>
<evidence type="ECO:0000313" key="4">
    <source>
        <dbReference type="Proteomes" id="UP000253792"/>
    </source>
</evidence>
<dbReference type="InterPro" id="IPR036291">
    <property type="entry name" value="NAD(P)-bd_dom_sf"/>
</dbReference>
<proteinExistence type="predicted"/>
<dbReference type="STRING" id="1034345.GCA_000236865_01098"/>